<reference evidence="2" key="1">
    <citation type="journal article" date="2021" name="bioRxiv">
        <title>Whole Genome Assembly and Annotation of Northern Wild Rice, Zizania palustris L., Supports a Whole Genome Duplication in the Zizania Genus.</title>
        <authorList>
            <person name="Haas M."/>
            <person name="Kono T."/>
            <person name="Macchietto M."/>
            <person name="Millas R."/>
            <person name="McGilp L."/>
            <person name="Shao M."/>
            <person name="Duquette J."/>
            <person name="Hirsch C.N."/>
            <person name="Kimball J."/>
        </authorList>
    </citation>
    <scope>NUCLEOTIDE SEQUENCE</scope>
    <source>
        <tissue evidence="2">Fresh leaf tissue</tissue>
    </source>
</reference>
<reference evidence="2" key="2">
    <citation type="submission" date="2021-02" db="EMBL/GenBank/DDBJ databases">
        <authorList>
            <person name="Kimball J.A."/>
            <person name="Haas M.W."/>
            <person name="Macchietto M."/>
            <person name="Kono T."/>
            <person name="Duquette J."/>
            <person name="Shao M."/>
        </authorList>
    </citation>
    <scope>NUCLEOTIDE SEQUENCE</scope>
    <source>
        <tissue evidence="2">Fresh leaf tissue</tissue>
    </source>
</reference>
<feature type="region of interest" description="Disordered" evidence="1">
    <location>
        <begin position="1"/>
        <end position="23"/>
    </location>
</feature>
<dbReference type="EMBL" id="JAAALK010000085">
    <property type="protein sequence ID" value="KAG8083598.1"/>
    <property type="molecule type" value="Genomic_DNA"/>
</dbReference>
<evidence type="ECO:0000313" key="3">
    <source>
        <dbReference type="Proteomes" id="UP000729402"/>
    </source>
</evidence>
<dbReference type="Proteomes" id="UP000729402">
    <property type="component" value="Unassembled WGS sequence"/>
</dbReference>
<protein>
    <submittedName>
        <fullName evidence="2">Uncharacterized protein</fullName>
    </submittedName>
</protein>
<accession>A0A8J5W675</accession>
<evidence type="ECO:0000256" key="1">
    <source>
        <dbReference type="SAM" id="MobiDB-lite"/>
    </source>
</evidence>
<evidence type="ECO:0000313" key="2">
    <source>
        <dbReference type="EMBL" id="KAG8083598.1"/>
    </source>
</evidence>
<gene>
    <name evidence="2" type="ORF">GUJ93_ZPchr0015g6865</name>
</gene>
<sequence length="78" mass="8540">MIRKGSLAPGGWPEAGGHSSGVRCRRLPFGRRTPEAIPWAAPRIRRKHWREKDRSSPQGDRIAILYAVSGGAGSVRHG</sequence>
<dbReference type="AlphaFoldDB" id="A0A8J5W675"/>
<name>A0A8J5W675_ZIZPA</name>
<proteinExistence type="predicted"/>
<organism evidence="2 3">
    <name type="scientific">Zizania palustris</name>
    <name type="common">Northern wild rice</name>
    <dbReference type="NCBI Taxonomy" id="103762"/>
    <lineage>
        <taxon>Eukaryota</taxon>
        <taxon>Viridiplantae</taxon>
        <taxon>Streptophyta</taxon>
        <taxon>Embryophyta</taxon>
        <taxon>Tracheophyta</taxon>
        <taxon>Spermatophyta</taxon>
        <taxon>Magnoliopsida</taxon>
        <taxon>Liliopsida</taxon>
        <taxon>Poales</taxon>
        <taxon>Poaceae</taxon>
        <taxon>BOP clade</taxon>
        <taxon>Oryzoideae</taxon>
        <taxon>Oryzeae</taxon>
        <taxon>Zizaniinae</taxon>
        <taxon>Zizania</taxon>
    </lineage>
</organism>
<comment type="caution">
    <text evidence="2">The sequence shown here is derived from an EMBL/GenBank/DDBJ whole genome shotgun (WGS) entry which is preliminary data.</text>
</comment>
<keyword evidence="3" id="KW-1185">Reference proteome</keyword>